<name>A0ACC1HY33_9FUNG</name>
<sequence length="345" mass="37978">MLSSGGSRDPCQQLINCLSTTLARLIFGTVAALATVRAPIYVIIITLTAQQAPQALAATSLPSHETICIDALFGRYTICVAMPKSVIDTVRDAINDVREQGASAFMNQHAAGSYLYIAAGGVVTGLVVVGWMHGFRRYPTAAYIPQRVIASHQPIRGWVVHVGDGDNCRVFHTPLLRWFGRPPSSGSRKSRINNNGLGSGIVEVSDYSISVRLAGVDAPEAGHFGNPAQPYSKEAKEFLTKLLLNKRVTLIPYRRDQYERVVAMVYYRKWGIFVRNASEELVKAGLAEVYYGGQAEHGGVLKELKRLEKRARSRKVGMWSQKLSDYISPQQYKRAIRNSSGLPPD</sequence>
<accession>A0ACC1HY33</accession>
<comment type="caution">
    <text evidence="1">The sequence shown here is derived from an EMBL/GenBank/DDBJ whole genome shotgun (WGS) entry which is preliminary data.</text>
</comment>
<dbReference type="EC" id="3.1.31.1" evidence="1"/>
<keyword evidence="1" id="KW-0255">Endonuclease</keyword>
<keyword evidence="2" id="KW-1185">Reference proteome</keyword>
<keyword evidence="1" id="KW-0378">Hydrolase</keyword>
<dbReference type="Proteomes" id="UP001145114">
    <property type="component" value="Unassembled WGS sequence"/>
</dbReference>
<organism evidence="1 2">
    <name type="scientific">Spiromyces aspiralis</name>
    <dbReference type="NCBI Taxonomy" id="68401"/>
    <lineage>
        <taxon>Eukaryota</taxon>
        <taxon>Fungi</taxon>
        <taxon>Fungi incertae sedis</taxon>
        <taxon>Zoopagomycota</taxon>
        <taxon>Kickxellomycotina</taxon>
        <taxon>Kickxellomycetes</taxon>
        <taxon>Kickxellales</taxon>
        <taxon>Kickxellaceae</taxon>
        <taxon>Spiromyces</taxon>
    </lineage>
</organism>
<gene>
    <name evidence="1" type="primary">LCL3</name>
    <name evidence="1" type="ORF">EV182_000402</name>
</gene>
<dbReference type="EMBL" id="JAMZIH010000016">
    <property type="protein sequence ID" value="KAJ1680246.1"/>
    <property type="molecule type" value="Genomic_DNA"/>
</dbReference>
<protein>
    <submittedName>
        <fullName evidence="1">Endonuclease lcl3</fullName>
        <ecNumber evidence="1">3.1.31.1</ecNumber>
    </submittedName>
</protein>
<keyword evidence="1" id="KW-0540">Nuclease</keyword>
<proteinExistence type="predicted"/>
<evidence type="ECO:0000313" key="2">
    <source>
        <dbReference type="Proteomes" id="UP001145114"/>
    </source>
</evidence>
<reference evidence="1" key="1">
    <citation type="submission" date="2022-06" db="EMBL/GenBank/DDBJ databases">
        <title>Phylogenomic reconstructions and comparative analyses of Kickxellomycotina fungi.</title>
        <authorList>
            <person name="Reynolds N.K."/>
            <person name="Stajich J.E."/>
            <person name="Barry K."/>
            <person name="Grigoriev I.V."/>
            <person name="Crous P."/>
            <person name="Smith M.E."/>
        </authorList>
    </citation>
    <scope>NUCLEOTIDE SEQUENCE</scope>
    <source>
        <strain evidence="1">RSA 2271</strain>
    </source>
</reference>
<evidence type="ECO:0000313" key="1">
    <source>
        <dbReference type="EMBL" id="KAJ1680246.1"/>
    </source>
</evidence>